<evidence type="ECO:0000313" key="3">
    <source>
        <dbReference type="Proteomes" id="UP000034293"/>
    </source>
</evidence>
<dbReference type="InterPro" id="IPR029044">
    <property type="entry name" value="Nucleotide-diphossugar_trans"/>
</dbReference>
<accession>A0A0G0SQG4</accession>
<organism evidence="2 3">
    <name type="scientific">Candidatus Woesebacteria bacterium GW2011_GWA1_40_43</name>
    <dbReference type="NCBI Taxonomy" id="1618553"/>
    <lineage>
        <taxon>Bacteria</taxon>
        <taxon>Candidatus Woeseibacteriota</taxon>
    </lineage>
</organism>
<dbReference type="InterPro" id="IPR005835">
    <property type="entry name" value="NTP_transferase_dom"/>
</dbReference>
<proteinExistence type="predicted"/>
<feature type="domain" description="Nucleotidyl transferase" evidence="1">
    <location>
        <begin position="22"/>
        <end position="195"/>
    </location>
</feature>
<dbReference type="Proteomes" id="UP000034293">
    <property type="component" value="Unassembled WGS sequence"/>
</dbReference>
<evidence type="ECO:0000313" key="2">
    <source>
        <dbReference type="EMBL" id="KKR64651.1"/>
    </source>
</evidence>
<dbReference type="Gene3D" id="3.90.550.10">
    <property type="entry name" value="Spore Coat Polysaccharide Biosynthesis Protein SpsA, Chain A"/>
    <property type="match status" value="1"/>
</dbReference>
<dbReference type="EMBL" id="LBZA01000004">
    <property type="protein sequence ID" value="KKR64651.1"/>
    <property type="molecule type" value="Genomic_DNA"/>
</dbReference>
<comment type="caution">
    <text evidence="2">The sequence shown here is derived from an EMBL/GenBank/DDBJ whole genome shotgun (WGS) entry which is preliminary data.</text>
</comment>
<protein>
    <recommendedName>
        <fullName evidence="1">Nucleotidyl transferase domain-containing protein</fullName>
    </recommendedName>
</protein>
<evidence type="ECO:0000259" key="1">
    <source>
        <dbReference type="Pfam" id="PF00483"/>
    </source>
</evidence>
<dbReference type="AlphaFoldDB" id="A0A0G0SQG4"/>
<gene>
    <name evidence="2" type="ORF">UU02_C0004G0013</name>
</gene>
<sequence>MDERLKHGNPEIIQPQNVDVFLLCGGKGTRLKVSEEDQLRRLPKPLVSIDTPRGSIRMIDNAILGLTESGFGQLTILVGRDPETQGSEIEDYVVSTHGGLNPSFSREDTPLGTAGAAYVAFVFSRRDNAIITPIDTLFPFDRLCIAIEAFSKNDTSIMWIVTSNPGENAQNSGKVIVNSEYIIRNDEGKPDMTPIREGELATTSTGIIVVSKIFYLERYKDFVGENRTNGTVDLYRNFLPWLLKRGEKISFFDVGVPTPDLGTPDRLRRFGRKN</sequence>
<dbReference type="Pfam" id="PF00483">
    <property type="entry name" value="NTP_transferase"/>
    <property type="match status" value="1"/>
</dbReference>
<name>A0A0G0SQG4_9BACT</name>
<reference evidence="2 3" key="1">
    <citation type="journal article" date="2015" name="Nature">
        <title>rRNA introns, odd ribosomes, and small enigmatic genomes across a large radiation of phyla.</title>
        <authorList>
            <person name="Brown C.T."/>
            <person name="Hug L.A."/>
            <person name="Thomas B.C."/>
            <person name="Sharon I."/>
            <person name="Castelle C.J."/>
            <person name="Singh A."/>
            <person name="Wilkins M.J."/>
            <person name="Williams K.H."/>
            <person name="Banfield J.F."/>
        </authorList>
    </citation>
    <scope>NUCLEOTIDE SEQUENCE [LARGE SCALE GENOMIC DNA]</scope>
</reference>
<dbReference type="SUPFAM" id="SSF53448">
    <property type="entry name" value="Nucleotide-diphospho-sugar transferases"/>
    <property type="match status" value="1"/>
</dbReference>